<protein>
    <submittedName>
        <fullName evidence="2">Uncharacterized protein</fullName>
    </submittedName>
</protein>
<reference evidence="2" key="1">
    <citation type="journal article" date="2020" name="Nature">
        <title>Giant virus diversity and host interactions through global metagenomics.</title>
        <authorList>
            <person name="Schulz F."/>
            <person name="Roux S."/>
            <person name="Paez-Espino D."/>
            <person name="Jungbluth S."/>
            <person name="Walsh D.A."/>
            <person name="Denef V.J."/>
            <person name="McMahon K.D."/>
            <person name="Konstantinidis K.T."/>
            <person name="Eloe-Fadrosh E.A."/>
            <person name="Kyrpides N.C."/>
            <person name="Woyke T."/>
        </authorList>
    </citation>
    <scope>NUCLEOTIDE SEQUENCE</scope>
    <source>
        <strain evidence="2">GVMAG-S-3300011013-78</strain>
    </source>
</reference>
<dbReference type="EMBL" id="MN740878">
    <property type="protein sequence ID" value="QHU16225.1"/>
    <property type="molecule type" value="Genomic_DNA"/>
</dbReference>
<proteinExistence type="predicted"/>
<evidence type="ECO:0000256" key="1">
    <source>
        <dbReference type="SAM" id="Coils"/>
    </source>
</evidence>
<keyword evidence="1" id="KW-0175">Coiled coil</keyword>
<dbReference type="AlphaFoldDB" id="A0A6C0KDW9"/>
<accession>A0A6C0KDW9</accession>
<sequence length="416" mass="50890">MDMSNMDTITNDMSQMTLESSSSSSSSNLLFKLNTGKPSLKVTLTRYLYEKEEVILSFVTSLILKEEYKEVIFWFSEYYFSQYEEEAWELIWKVYYDFYAVFHPKLESFIMKKYHLWKKNNCDIKYPLDCIKNIYNKKVSGYVFNLRMYMNQSPVQDTIINKKYEWLDEYPCDFRILIKSIHHYCYKNICYFIAELDKKNQLKNLYGWLIKYFNEQGHISLKKNVKTTQIESIQHPEHYVMKHIILALIIHMTLRSEKINIKQVFIQTTKKELEYVNNLNERNSSFYTLLENKREFKIYPDIGSFNLPRFEQEESMQTMYLYHWDYYAYKCPLWNKRFNERKHNLNELIKEVEFKNDAEQDKFYDLYGLDHDDLMIETQLCSTMDIEIKSWFHWFSMCFKRKHILIYLDEETLMDY</sequence>
<name>A0A6C0KDW9_9ZZZZ</name>
<feature type="coiled-coil region" evidence="1">
    <location>
        <begin position="335"/>
        <end position="362"/>
    </location>
</feature>
<evidence type="ECO:0000313" key="2">
    <source>
        <dbReference type="EMBL" id="QHU16225.1"/>
    </source>
</evidence>
<organism evidence="2">
    <name type="scientific">viral metagenome</name>
    <dbReference type="NCBI Taxonomy" id="1070528"/>
    <lineage>
        <taxon>unclassified sequences</taxon>
        <taxon>metagenomes</taxon>
        <taxon>organismal metagenomes</taxon>
    </lineage>
</organism>